<evidence type="ECO:0000313" key="3">
    <source>
        <dbReference type="EMBL" id="KAL3686964.1"/>
    </source>
</evidence>
<keyword evidence="1" id="KW-0175">Coiled coil</keyword>
<name>A0ABD3H9Z6_9MARC</name>
<accession>A0ABD3H9Z6</accession>
<dbReference type="AlphaFoldDB" id="A0ABD3H9Z6"/>
<comment type="caution">
    <text evidence="3">The sequence shown here is derived from an EMBL/GenBank/DDBJ whole genome shotgun (WGS) entry which is preliminary data.</text>
</comment>
<feature type="coiled-coil region" evidence="1">
    <location>
        <begin position="31"/>
        <end position="58"/>
    </location>
</feature>
<sequence length="177" mass="19482">METPIPSKIRSPLPGEQEASQSGEAKLMDGLGKLKAKVNGLTQEKLRLTEEKLELEKTVGVYSDVVAWLRDWDSCPNKEYTGPWVLHNVHPKKALEVAGFAESIGPGQGVTEQWDKDDLADLIEVGDFFAAEVEPGNDYDAEFWIIQCTKAVHALDNIHTGAYGSTHEKGSYVLEGI</sequence>
<dbReference type="EMBL" id="JBJQOH010000004">
    <property type="protein sequence ID" value="KAL3686964.1"/>
    <property type="molecule type" value="Genomic_DNA"/>
</dbReference>
<evidence type="ECO:0000256" key="2">
    <source>
        <dbReference type="SAM" id="MobiDB-lite"/>
    </source>
</evidence>
<evidence type="ECO:0000256" key="1">
    <source>
        <dbReference type="SAM" id="Coils"/>
    </source>
</evidence>
<gene>
    <name evidence="3" type="ORF">R1sor_013273</name>
</gene>
<organism evidence="3 4">
    <name type="scientific">Riccia sorocarpa</name>
    <dbReference type="NCBI Taxonomy" id="122646"/>
    <lineage>
        <taxon>Eukaryota</taxon>
        <taxon>Viridiplantae</taxon>
        <taxon>Streptophyta</taxon>
        <taxon>Embryophyta</taxon>
        <taxon>Marchantiophyta</taxon>
        <taxon>Marchantiopsida</taxon>
        <taxon>Marchantiidae</taxon>
        <taxon>Marchantiales</taxon>
        <taxon>Ricciaceae</taxon>
        <taxon>Riccia</taxon>
    </lineage>
</organism>
<keyword evidence="4" id="KW-1185">Reference proteome</keyword>
<evidence type="ECO:0000313" key="4">
    <source>
        <dbReference type="Proteomes" id="UP001633002"/>
    </source>
</evidence>
<feature type="region of interest" description="Disordered" evidence="2">
    <location>
        <begin position="1"/>
        <end position="25"/>
    </location>
</feature>
<proteinExistence type="predicted"/>
<reference evidence="3 4" key="1">
    <citation type="submission" date="2024-09" db="EMBL/GenBank/DDBJ databases">
        <title>Chromosome-scale assembly of Riccia sorocarpa.</title>
        <authorList>
            <person name="Paukszto L."/>
        </authorList>
    </citation>
    <scope>NUCLEOTIDE SEQUENCE [LARGE SCALE GENOMIC DNA]</scope>
    <source>
        <strain evidence="3">LP-2024</strain>
        <tissue evidence="3">Aerial parts of the thallus</tissue>
    </source>
</reference>
<dbReference type="Proteomes" id="UP001633002">
    <property type="component" value="Unassembled WGS sequence"/>
</dbReference>
<protein>
    <submittedName>
        <fullName evidence="3">Uncharacterized protein</fullName>
    </submittedName>
</protein>